<dbReference type="Gene3D" id="2.60.120.590">
    <property type="entry name" value="Alpha-ketoglutarate-dependent dioxygenase AlkB-like"/>
    <property type="match status" value="1"/>
</dbReference>
<dbReference type="InterPro" id="IPR032862">
    <property type="entry name" value="ALKBH6"/>
</dbReference>
<evidence type="ECO:0000259" key="9">
    <source>
        <dbReference type="PROSITE" id="PS51471"/>
    </source>
</evidence>
<sequence>MDFRELLREERRRAREATQTKSNADTNAAPKATDKSKETEERLLQWQQATLNVWAKRSKIEIEEFRKGPIPGVYYIPNWITQDEEAAILERVYAVPDDNDLWVTLKHRRLQMWGGEVKVPFDPKSLPEWLNQISQTLVDAGIFSEEKKPNHALINEYGVGDCILPHEDGPAYFPLVSIISTGAECRVTFELHRALASVDSDTVSKSATDTSEIVQHFDFQLERRSLLLFTGEAYARYLHSIDNILVGTRISLTIRHVDLQ</sequence>
<reference evidence="10 11" key="1">
    <citation type="submission" date="2013-11" db="EMBL/GenBank/DDBJ databases">
        <title>The Genome Sequence of Phytophthora parasitica P1976.</title>
        <authorList>
            <consortium name="The Broad Institute Genomics Platform"/>
            <person name="Russ C."/>
            <person name="Tyler B."/>
            <person name="Panabieres F."/>
            <person name="Shan W."/>
            <person name="Tripathy S."/>
            <person name="Grunwald N."/>
            <person name="Machado M."/>
            <person name="Johnson C.S."/>
            <person name="Walker B."/>
            <person name="Young S."/>
            <person name="Zeng Q."/>
            <person name="Gargeya S."/>
            <person name="Fitzgerald M."/>
            <person name="Haas B."/>
            <person name="Abouelleil A."/>
            <person name="Allen A.W."/>
            <person name="Alvarado L."/>
            <person name="Arachchi H.M."/>
            <person name="Berlin A.M."/>
            <person name="Chapman S.B."/>
            <person name="Gainer-Dewar J."/>
            <person name="Goldberg J."/>
            <person name="Griggs A."/>
            <person name="Gujja S."/>
            <person name="Hansen M."/>
            <person name="Howarth C."/>
            <person name="Imamovic A."/>
            <person name="Ireland A."/>
            <person name="Larimer J."/>
            <person name="McCowan C."/>
            <person name="Murphy C."/>
            <person name="Pearson M."/>
            <person name="Poon T.W."/>
            <person name="Priest M."/>
            <person name="Roberts A."/>
            <person name="Saif S."/>
            <person name="Shea T."/>
            <person name="Sisk P."/>
            <person name="Sykes S."/>
            <person name="Wortman J."/>
            <person name="Nusbaum C."/>
            <person name="Birren B."/>
        </authorList>
    </citation>
    <scope>NUCLEOTIDE SEQUENCE [LARGE SCALE GENOMIC DNA]</scope>
    <source>
        <strain evidence="10 11">P1976</strain>
    </source>
</reference>
<dbReference type="Proteomes" id="UP000028582">
    <property type="component" value="Unassembled WGS sequence"/>
</dbReference>
<keyword evidence="3" id="KW-0479">Metal-binding</keyword>
<evidence type="ECO:0000256" key="6">
    <source>
        <dbReference type="ARBA" id="ARBA00023004"/>
    </source>
</evidence>
<comment type="subcellular location">
    <subcellularLocation>
        <location evidence="1">Nucleus</location>
    </subcellularLocation>
</comment>
<evidence type="ECO:0000256" key="2">
    <source>
        <dbReference type="ARBA" id="ARBA00007879"/>
    </source>
</evidence>
<protein>
    <recommendedName>
        <fullName evidence="9">Fe2OG dioxygenase domain-containing protein</fullName>
    </recommendedName>
</protein>
<dbReference type="PANTHER" id="PTHR46030:SF1">
    <property type="entry name" value="ALPHA-KETOGLUTARATE-DEPENDENT DIOXYGENASE ALKB HOMOLOG 6"/>
    <property type="match status" value="1"/>
</dbReference>
<accession>A0A080ZQR5</accession>
<dbReference type="PROSITE" id="PS51471">
    <property type="entry name" value="FE2OG_OXY"/>
    <property type="match status" value="1"/>
</dbReference>
<dbReference type="Pfam" id="PF13532">
    <property type="entry name" value="2OG-FeII_Oxy_2"/>
    <property type="match status" value="1"/>
</dbReference>
<evidence type="ECO:0000256" key="8">
    <source>
        <dbReference type="SAM" id="MobiDB-lite"/>
    </source>
</evidence>
<dbReference type="OrthoDB" id="412814at2759"/>
<feature type="domain" description="Fe2OG dioxygenase" evidence="9">
    <location>
        <begin position="148"/>
        <end position="258"/>
    </location>
</feature>
<dbReference type="PANTHER" id="PTHR46030">
    <property type="entry name" value="ALPHA-KETOGLUTARATE-DEPENDENT DIOXYGENASE ALKB HOMOLOG 6"/>
    <property type="match status" value="1"/>
</dbReference>
<dbReference type="GO" id="GO:0046872">
    <property type="term" value="F:metal ion binding"/>
    <property type="evidence" value="ECO:0007669"/>
    <property type="project" value="UniProtKB-KW"/>
</dbReference>
<evidence type="ECO:0000313" key="10">
    <source>
        <dbReference type="EMBL" id="ETO68976.1"/>
    </source>
</evidence>
<dbReference type="AlphaFoldDB" id="A0A080ZQR5"/>
<name>A0A080ZQR5_PHYNI</name>
<keyword evidence="7" id="KW-0539">Nucleus</keyword>
<comment type="caution">
    <text evidence="10">The sequence shown here is derived from an EMBL/GenBank/DDBJ whole genome shotgun (WGS) entry which is preliminary data.</text>
</comment>
<proteinExistence type="inferred from homology"/>
<dbReference type="InterPro" id="IPR005123">
    <property type="entry name" value="Oxoglu/Fe-dep_dioxygenase_dom"/>
</dbReference>
<dbReference type="EMBL" id="ANJA01002597">
    <property type="protein sequence ID" value="ETO68976.1"/>
    <property type="molecule type" value="Genomic_DNA"/>
</dbReference>
<comment type="similarity">
    <text evidence="2">Belongs to the alkB family.</text>
</comment>
<evidence type="ECO:0000256" key="3">
    <source>
        <dbReference type="ARBA" id="ARBA00022723"/>
    </source>
</evidence>
<keyword evidence="5" id="KW-0560">Oxidoreductase</keyword>
<dbReference type="GO" id="GO:0005634">
    <property type="term" value="C:nucleus"/>
    <property type="evidence" value="ECO:0007669"/>
    <property type="project" value="UniProtKB-SubCell"/>
</dbReference>
<evidence type="ECO:0000256" key="5">
    <source>
        <dbReference type="ARBA" id="ARBA00023002"/>
    </source>
</evidence>
<feature type="compositionally biased region" description="Basic and acidic residues" evidence="8">
    <location>
        <begin position="1"/>
        <end position="18"/>
    </location>
</feature>
<keyword evidence="4" id="KW-0223">Dioxygenase</keyword>
<dbReference type="SUPFAM" id="SSF51197">
    <property type="entry name" value="Clavaminate synthase-like"/>
    <property type="match status" value="1"/>
</dbReference>
<organism evidence="10 11">
    <name type="scientific">Phytophthora nicotianae P1976</name>
    <dbReference type="NCBI Taxonomy" id="1317066"/>
    <lineage>
        <taxon>Eukaryota</taxon>
        <taxon>Sar</taxon>
        <taxon>Stramenopiles</taxon>
        <taxon>Oomycota</taxon>
        <taxon>Peronosporomycetes</taxon>
        <taxon>Peronosporales</taxon>
        <taxon>Peronosporaceae</taxon>
        <taxon>Phytophthora</taxon>
    </lineage>
</organism>
<evidence type="ECO:0000256" key="4">
    <source>
        <dbReference type="ARBA" id="ARBA00022964"/>
    </source>
</evidence>
<dbReference type="GO" id="GO:0051213">
    <property type="term" value="F:dioxygenase activity"/>
    <property type="evidence" value="ECO:0007669"/>
    <property type="project" value="UniProtKB-KW"/>
</dbReference>
<evidence type="ECO:0000313" key="11">
    <source>
        <dbReference type="Proteomes" id="UP000028582"/>
    </source>
</evidence>
<gene>
    <name evidence="10" type="ORF">F444_14318</name>
</gene>
<evidence type="ECO:0000256" key="1">
    <source>
        <dbReference type="ARBA" id="ARBA00004123"/>
    </source>
</evidence>
<dbReference type="InterPro" id="IPR027450">
    <property type="entry name" value="AlkB-like"/>
</dbReference>
<feature type="region of interest" description="Disordered" evidence="8">
    <location>
        <begin position="1"/>
        <end position="38"/>
    </location>
</feature>
<keyword evidence="6" id="KW-0408">Iron</keyword>
<dbReference type="InterPro" id="IPR037151">
    <property type="entry name" value="AlkB-like_sf"/>
</dbReference>
<evidence type="ECO:0000256" key="7">
    <source>
        <dbReference type="ARBA" id="ARBA00023242"/>
    </source>
</evidence>